<name>A0ABD3MCR4_9STRA</name>
<dbReference type="Proteomes" id="UP001530293">
    <property type="component" value="Unassembled WGS sequence"/>
</dbReference>
<accession>A0ABD3MCR4</accession>
<dbReference type="InterPro" id="IPR005114">
    <property type="entry name" value="Helicase_assoc"/>
</dbReference>
<proteinExistence type="predicted"/>
<organism evidence="3 4">
    <name type="scientific">Discostella pseudostelligera</name>
    <dbReference type="NCBI Taxonomy" id="259834"/>
    <lineage>
        <taxon>Eukaryota</taxon>
        <taxon>Sar</taxon>
        <taxon>Stramenopiles</taxon>
        <taxon>Ochrophyta</taxon>
        <taxon>Bacillariophyta</taxon>
        <taxon>Coscinodiscophyceae</taxon>
        <taxon>Thalassiosirophycidae</taxon>
        <taxon>Stephanodiscales</taxon>
        <taxon>Stephanodiscaceae</taxon>
        <taxon>Discostella</taxon>
    </lineage>
</organism>
<dbReference type="PANTHER" id="PTHR33418:SF1">
    <property type="entry name" value="HELICASE-ASSOCIATED DOMAIN-CONTAINING PROTEIN"/>
    <property type="match status" value="1"/>
</dbReference>
<evidence type="ECO:0000256" key="1">
    <source>
        <dbReference type="SAM" id="MobiDB-lite"/>
    </source>
</evidence>
<feature type="domain" description="Helicase-associated" evidence="2">
    <location>
        <begin position="122"/>
        <end position="192"/>
    </location>
</feature>
<keyword evidence="4" id="KW-1185">Reference proteome</keyword>
<sequence length="264" mass="31220">MDRFRFRFRQSPKHNISSMATRTSTYLLLFIAACAQGFNVGRQHQLGRLVSSRGNSLPPLFFTDIEPEIRSNTINFINCDSMVVQSSNDSGSDYFCDKPRTHRQKTDRGTTEKSKAYKSHRSIWQTRYNELKLYRAQNGHCMLPQSYIPNPKLGWWVMQQRRQYTLQQRGKKSSFDGPDGKKRIQLLNDIGFVWRVERRGTRGSTIGNRNRLQYSSEGTIVRNGGVLDKVYEVNDFEKYMIEMRKTYSDEEMRAAWRRRYEYFR</sequence>
<evidence type="ECO:0000259" key="2">
    <source>
        <dbReference type="Pfam" id="PF03457"/>
    </source>
</evidence>
<dbReference type="Gene3D" id="6.10.140.530">
    <property type="match status" value="1"/>
</dbReference>
<dbReference type="PROSITE" id="PS51257">
    <property type="entry name" value="PROKAR_LIPOPROTEIN"/>
    <property type="match status" value="1"/>
</dbReference>
<comment type="caution">
    <text evidence="3">The sequence shown here is derived from an EMBL/GenBank/DDBJ whole genome shotgun (WGS) entry which is preliminary data.</text>
</comment>
<gene>
    <name evidence="3" type="ORF">ACHAWU_005959</name>
</gene>
<evidence type="ECO:0000313" key="3">
    <source>
        <dbReference type="EMBL" id="KAL3760424.1"/>
    </source>
</evidence>
<dbReference type="Pfam" id="PF03457">
    <property type="entry name" value="HA"/>
    <property type="match status" value="1"/>
</dbReference>
<reference evidence="3 4" key="1">
    <citation type="submission" date="2024-10" db="EMBL/GenBank/DDBJ databases">
        <title>Updated reference genomes for cyclostephanoid diatoms.</title>
        <authorList>
            <person name="Roberts W.R."/>
            <person name="Alverson A.J."/>
        </authorList>
    </citation>
    <scope>NUCLEOTIDE SEQUENCE [LARGE SCALE GENOMIC DNA]</scope>
    <source>
        <strain evidence="3 4">AJA232-27</strain>
    </source>
</reference>
<feature type="region of interest" description="Disordered" evidence="1">
    <location>
        <begin position="95"/>
        <end position="114"/>
    </location>
</feature>
<dbReference type="PANTHER" id="PTHR33418">
    <property type="entry name" value="HELICASE-ASSOCIATED"/>
    <property type="match status" value="1"/>
</dbReference>
<evidence type="ECO:0000313" key="4">
    <source>
        <dbReference type="Proteomes" id="UP001530293"/>
    </source>
</evidence>
<protein>
    <recommendedName>
        <fullName evidence="2">Helicase-associated domain-containing protein</fullName>
    </recommendedName>
</protein>
<dbReference type="EMBL" id="JALLBG020000186">
    <property type="protein sequence ID" value="KAL3760424.1"/>
    <property type="molecule type" value="Genomic_DNA"/>
</dbReference>
<dbReference type="AlphaFoldDB" id="A0ABD3MCR4"/>